<dbReference type="OrthoDB" id="192907at2759"/>
<comment type="caution">
    <text evidence="1">The sequence shown here is derived from an EMBL/GenBank/DDBJ whole genome shotgun (WGS) entry which is preliminary data.</text>
</comment>
<organism evidence="1 2">
    <name type="scientific">Fistulifera solaris</name>
    <name type="common">Oleaginous diatom</name>
    <dbReference type="NCBI Taxonomy" id="1519565"/>
    <lineage>
        <taxon>Eukaryota</taxon>
        <taxon>Sar</taxon>
        <taxon>Stramenopiles</taxon>
        <taxon>Ochrophyta</taxon>
        <taxon>Bacillariophyta</taxon>
        <taxon>Bacillariophyceae</taxon>
        <taxon>Bacillariophycidae</taxon>
        <taxon>Naviculales</taxon>
        <taxon>Naviculaceae</taxon>
        <taxon>Fistulifera</taxon>
    </lineage>
</organism>
<proteinExistence type="predicted"/>
<reference evidence="1 2" key="1">
    <citation type="journal article" date="2015" name="Plant Cell">
        <title>Oil accumulation by the oleaginous diatom Fistulifera solaris as revealed by the genome and transcriptome.</title>
        <authorList>
            <person name="Tanaka T."/>
            <person name="Maeda Y."/>
            <person name="Veluchamy A."/>
            <person name="Tanaka M."/>
            <person name="Abida H."/>
            <person name="Marechal E."/>
            <person name="Bowler C."/>
            <person name="Muto M."/>
            <person name="Sunaga Y."/>
            <person name="Tanaka M."/>
            <person name="Yoshino T."/>
            <person name="Taniguchi T."/>
            <person name="Fukuda Y."/>
            <person name="Nemoto M."/>
            <person name="Matsumoto M."/>
            <person name="Wong P.S."/>
            <person name="Aburatani S."/>
            <person name="Fujibuchi W."/>
        </authorList>
    </citation>
    <scope>NUCLEOTIDE SEQUENCE [LARGE SCALE GENOMIC DNA]</scope>
    <source>
        <strain evidence="1 2">JPCC DA0580</strain>
    </source>
</reference>
<dbReference type="EMBL" id="BDSP01000147">
    <property type="protein sequence ID" value="GAX20360.1"/>
    <property type="molecule type" value="Genomic_DNA"/>
</dbReference>
<dbReference type="Gene3D" id="3.40.50.150">
    <property type="entry name" value="Vaccinia Virus protein VP39"/>
    <property type="match status" value="1"/>
</dbReference>
<dbReference type="SUPFAM" id="SSF53335">
    <property type="entry name" value="S-adenosyl-L-methionine-dependent methyltransferases"/>
    <property type="match status" value="1"/>
</dbReference>
<dbReference type="AlphaFoldDB" id="A0A1Z5K260"/>
<gene>
    <name evidence="1" type="ORF">FisN_9Hh072</name>
</gene>
<name>A0A1Z5K260_FISSO</name>
<keyword evidence="2" id="KW-1185">Reference proteome</keyword>
<protein>
    <submittedName>
        <fullName evidence="1">Uncharacterized protein</fullName>
    </submittedName>
</protein>
<evidence type="ECO:0000313" key="1">
    <source>
        <dbReference type="EMBL" id="GAX20360.1"/>
    </source>
</evidence>
<evidence type="ECO:0000313" key="2">
    <source>
        <dbReference type="Proteomes" id="UP000198406"/>
    </source>
</evidence>
<sequence>MPPSYKLAENLPQNEPFYPDQYVWVCKSKGLKKNHAKKKILAGAESCEQRMELFLLAQVVGYEPFDDKQESSPSNLGRVRVRYPKGSTYACQPHRLIPVYASSSPHTTIIVSPETSEYRRLCVIHTLQSFLEIGCDYGVTVHRVHTQGQIPLVWGMDKSVESIAIARQNYPALPFYCFDVLEPTEDWPSGIQPEVVAIDINGNRELPAVQQCIQVVLERYHPRLIIVKSRALAQTLL</sequence>
<dbReference type="InterPro" id="IPR029063">
    <property type="entry name" value="SAM-dependent_MTases_sf"/>
</dbReference>
<dbReference type="InParanoid" id="A0A1Z5K260"/>
<accession>A0A1Z5K260</accession>
<dbReference type="Proteomes" id="UP000198406">
    <property type="component" value="Unassembled WGS sequence"/>
</dbReference>